<gene>
    <name evidence="1" type="ORF">MENT_LOCUS36367</name>
</gene>
<reference evidence="1 2" key="1">
    <citation type="submission" date="2020-08" db="EMBL/GenBank/DDBJ databases">
        <authorList>
            <person name="Koutsovoulos G."/>
            <person name="Danchin GJ E."/>
        </authorList>
    </citation>
    <scope>NUCLEOTIDE SEQUENCE [LARGE SCALE GENOMIC DNA]</scope>
</reference>
<evidence type="ECO:0000313" key="2">
    <source>
        <dbReference type="Proteomes" id="UP000580250"/>
    </source>
</evidence>
<name>A0A6V7WA00_MELEN</name>
<evidence type="ECO:0000313" key="1">
    <source>
        <dbReference type="EMBL" id="CAD2184036.1"/>
    </source>
</evidence>
<comment type="caution">
    <text evidence="1">The sequence shown here is derived from an EMBL/GenBank/DDBJ whole genome shotgun (WGS) entry which is preliminary data.</text>
</comment>
<organism evidence="1 2">
    <name type="scientific">Meloidogyne enterolobii</name>
    <name type="common">Root-knot nematode worm</name>
    <name type="synonym">Meloidogyne mayaguensis</name>
    <dbReference type="NCBI Taxonomy" id="390850"/>
    <lineage>
        <taxon>Eukaryota</taxon>
        <taxon>Metazoa</taxon>
        <taxon>Ecdysozoa</taxon>
        <taxon>Nematoda</taxon>
        <taxon>Chromadorea</taxon>
        <taxon>Rhabditida</taxon>
        <taxon>Tylenchina</taxon>
        <taxon>Tylenchomorpha</taxon>
        <taxon>Tylenchoidea</taxon>
        <taxon>Meloidogynidae</taxon>
        <taxon>Meloidogyninae</taxon>
        <taxon>Meloidogyne</taxon>
    </lineage>
</organism>
<dbReference type="Proteomes" id="UP000580250">
    <property type="component" value="Unassembled WGS sequence"/>
</dbReference>
<sequence length="106" mass="12435">MFWPHRGQLPLLCCIILIFSYKYFSNGLKMQKDGMIIKDTLDKIKDKEPSCTSAIVENFNDFNYPTNVLGTLQELEIYPNSTCLVNIFLINFLQWQKSLDSRHRIL</sequence>
<protein>
    <submittedName>
        <fullName evidence="1">Uncharacterized protein</fullName>
    </submittedName>
</protein>
<dbReference type="OrthoDB" id="5895336at2759"/>
<accession>A0A6V7WA00</accession>
<dbReference type="AlphaFoldDB" id="A0A6V7WA00"/>
<dbReference type="EMBL" id="CAJEWN010000488">
    <property type="protein sequence ID" value="CAD2184036.1"/>
    <property type="molecule type" value="Genomic_DNA"/>
</dbReference>
<proteinExistence type="predicted"/>